<dbReference type="GO" id="GO:0003989">
    <property type="term" value="F:acetyl-CoA carboxylase activity"/>
    <property type="evidence" value="ECO:0007669"/>
    <property type="project" value="InterPro"/>
</dbReference>
<reference evidence="1 2" key="1">
    <citation type="submission" date="2017-06" db="EMBL/GenBank/DDBJ databases">
        <authorList>
            <person name="Kim H.J."/>
            <person name="Triplett B.A."/>
        </authorList>
    </citation>
    <scope>NUCLEOTIDE SEQUENCE [LARGE SCALE GENOMIC DNA]</scope>
    <source>
        <strain evidence="1 2">DSM 43151</strain>
    </source>
</reference>
<dbReference type="RefSeq" id="WP_089298923.1">
    <property type="nucleotide sequence ID" value="NZ_BOMU01000118.1"/>
</dbReference>
<gene>
    <name evidence="1" type="ORF">SAMN06264365_13446</name>
</gene>
<dbReference type="InterPro" id="IPR032716">
    <property type="entry name" value="ACC_epsilon"/>
</dbReference>
<dbReference type="AlphaFoldDB" id="A0A239JEF9"/>
<accession>A0A239JEF9</accession>
<dbReference type="Proteomes" id="UP000198415">
    <property type="component" value="Unassembled WGS sequence"/>
</dbReference>
<organism evidence="1 2">
    <name type="scientific">Actinoplanes regularis</name>
    <dbReference type="NCBI Taxonomy" id="52697"/>
    <lineage>
        <taxon>Bacteria</taxon>
        <taxon>Bacillati</taxon>
        <taxon>Actinomycetota</taxon>
        <taxon>Actinomycetes</taxon>
        <taxon>Micromonosporales</taxon>
        <taxon>Micromonosporaceae</taxon>
        <taxon>Actinoplanes</taxon>
    </lineage>
</organism>
<evidence type="ECO:0000313" key="2">
    <source>
        <dbReference type="Proteomes" id="UP000198415"/>
    </source>
</evidence>
<keyword evidence="2" id="KW-1185">Reference proteome</keyword>
<protein>
    <submittedName>
        <fullName evidence="1">Acyl-CoA carboxylase epsilon subunit</fullName>
    </submittedName>
</protein>
<dbReference type="GO" id="GO:0004658">
    <property type="term" value="F:propionyl-CoA carboxylase activity"/>
    <property type="evidence" value="ECO:0007669"/>
    <property type="project" value="InterPro"/>
</dbReference>
<sequence length="70" mass="7354">MSMPQSSDDVVLRLGAGALSDEEIAAVTVTLLATAGRKGQAPAVRPASRCSWRGPATGGRFRCRCGRGWH</sequence>
<proteinExistence type="predicted"/>
<dbReference type="EMBL" id="FZNR01000034">
    <property type="protein sequence ID" value="SNT03992.1"/>
    <property type="molecule type" value="Genomic_DNA"/>
</dbReference>
<evidence type="ECO:0000313" key="1">
    <source>
        <dbReference type="EMBL" id="SNT03992.1"/>
    </source>
</evidence>
<dbReference type="Pfam" id="PF13822">
    <property type="entry name" value="ACC_epsilon"/>
    <property type="match status" value="1"/>
</dbReference>
<name>A0A239JEF9_9ACTN</name>